<dbReference type="EMBL" id="AP027370">
    <property type="protein sequence ID" value="BDY11988.1"/>
    <property type="molecule type" value="Genomic_DNA"/>
</dbReference>
<keyword evidence="2" id="KW-0812">Transmembrane</keyword>
<evidence type="ECO:0000256" key="2">
    <source>
        <dbReference type="SAM" id="Phobius"/>
    </source>
</evidence>
<dbReference type="Pfam" id="PF12895">
    <property type="entry name" value="ANAPC3"/>
    <property type="match status" value="1"/>
</dbReference>
<organism evidence="3 4">
    <name type="scientific">Hydrogenimonas cancrithermarum</name>
    <dbReference type="NCBI Taxonomy" id="2993563"/>
    <lineage>
        <taxon>Bacteria</taxon>
        <taxon>Pseudomonadati</taxon>
        <taxon>Campylobacterota</taxon>
        <taxon>Epsilonproteobacteria</taxon>
        <taxon>Campylobacterales</taxon>
        <taxon>Hydrogenimonadaceae</taxon>
        <taxon>Hydrogenimonas</taxon>
    </lineage>
</organism>
<dbReference type="SUPFAM" id="SSF48452">
    <property type="entry name" value="TPR-like"/>
    <property type="match status" value="1"/>
</dbReference>
<gene>
    <name evidence="3" type="ORF">HCR_03000</name>
</gene>
<name>A0ABM8FI79_9BACT</name>
<feature type="region of interest" description="Disordered" evidence="1">
    <location>
        <begin position="47"/>
        <end position="108"/>
    </location>
</feature>
<keyword evidence="4" id="KW-1185">Reference proteome</keyword>
<accession>A0ABM8FI79</accession>
<reference evidence="3 4" key="1">
    <citation type="submission" date="2023-03" db="EMBL/GenBank/DDBJ databases">
        <title>Description of Hydrogenimonas sp. ISO32.</title>
        <authorList>
            <person name="Mino S."/>
            <person name="Fukazawa S."/>
            <person name="Sawabe T."/>
        </authorList>
    </citation>
    <scope>NUCLEOTIDE SEQUENCE [LARGE SCALE GENOMIC DNA]</scope>
    <source>
        <strain evidence="3 4">ISO32</strain>
    </source>
</reference>
<keyword evidence="2" id="KW-0472">Membrane</keyword>
<proteinExistence type="predicted"/>
<evidence type="ECO:0008006" key="5">
    <source>
        <dbReference type="Google" id="ProtNLM"/>
    </source>
</evidence>
<dbReference type="InterPro" id="IPR011990">
    <property type="entry name" value="TPR-like_helical_dom_sf"/>
</dbReference>
<evidence type="ECO:0000256" key="1">
    <source>
        <dbReference type="SAM" id="MobiDB-lite"/>
    </source>
</evidence>
<keyword evidence="2" id="KW-1133">Transmembrane helix</keyword>
<dbReference type="Proteomes" id="UP001321445">
    <property type="component" value="Chromosome"/>
</dbReference>
<feature type="compositionally biased region" description="Basic and acidic residues" evidence="1">
    <location>
        <begin position="56"/>
        <end position="76"/>
    </location>
</feature>
<evidence type="ECO:0000313" key="3">
    <source>
        <dbReference type="EMBL" id="BDY11988.1"/>
    </source>
</evidence>
<dbReference type="RefSeq" id="WP_286337203.1">
    <property type="nucleotide sequence ID" value="NZ_AP027370.1"/>
</dbReference>
<sequence>MLEIEKLEKEWRVYKIKRLRPWAILGLAAAISYGLFLAWPAVSGMEGMKKSSTASRDTRGGKSLERPLVDKKEVLRKPPASTLPVTTQLPSVAERSTASAQREERKEKRAVLLNPDTAFLSSFSRDADWDEPKKRRYARPVKEETIHPSSNLEKREPKTVVKLQNTAPISGTSIAKSSLSIQTKTSNNTLDYLIKRFNVKRDPKLATYIAQSFYKKKNYNEAVKWSIMANSLEPSNEESWLLYARAKVKLGKKEDAINALRIYLNQYSSRKVKSYLHSLEHSL</sequence>
<dbReference type="Gene3D" id="1.25.40.10">
    <property type="entry name" value="Tetratricopeptide repeat domain"/>
    <property type="match status" value="1"/>
</dbReference>
<evidence type="ECO:0000313" key="4">
    <source>
        <dbReference type="Proteomes" id="UP001321445"/>
    </source>
</evidence>
<protein>
    <recommendedName>
        <fullName evidence="5">Transformation system protein</fullName>
    </recommendedName>
</protein>
<feature type="compositionally biased region" description="Polar residues" evidence="1">
    <location>
        <begin position="83"/>
        <end position="100"/>
    </location>
</feature>
<feature type="transmembrane region" description="Helical" evidence="2">
    <location>
        <begin position="21"/>
        <end position="42"/>
    </location>
</feature>